<keyword evidence="3" id="KW-1185">Reference proteome</keyword>
<dbReference type="AlphaFoldDB" id="A0A1M2V888"/>
<feature type="compositionally biased region" description="Polar residues" evidence="1">
    <location>
        <begin position="1"/>
        <end position="10"/>
    </location>
</feature>
<dbReference type="OMA" id="DANACHQ"/>
<proteinExistence type="predicted"/>
<dbReference type="OrthoDB" id="2800649at2759"/>
<comment type="caution">
    <text evidence="2">The sequence shown here is derived from an EMBL/GenBank/DDBJ whole genome shotgun (WGS) entry which is preliminary data.</text>
</comment>
<protein>
    <submittedName>
        <fullName evidence="2">Uncharacterized protein</fullName>
    </submittedName>
</protein>
<evidence type="ECO:0000313" key="3">
    <source>
        <dbReference type="Proteomes" id="UP000184267"/>
    </source>
</evidence>
<feature type="compositionally biased region" description="Low complexity" evidence="1">
    <location>
        <begin position="385"/>
        <end position="399"/>
    </location>
</feature>
<evidence type="ECO:0000313" key="2">
    <source>
        <dbReference type="EMBL" id="OJT03818.1"/>
    </source>
</evidence>
<feature type="compositionally biased region" description="Acidic residues" evidence="1">
    <location>
        <begin position="186"/>
        <end position="195"/>
    </location>
</feature>
<accession>A0A1M2V888</accession>
<name>A0A1M2V888_TRAPU</name>
<sequence length="720" mass="78235">MSRVTRSSNALARPGKPDLPRSRRKKEEVVADNVAKEAAKQAEQAEKAKSKKQKEDDLAEMQMALKKKEDCIRELRVLHSMPASHPLQPSTRSSADAGGRSAAKSDTSASTGKSAGAKRKRQPESEEPEPEETAEPAEGQEDELEEETSSLKERTEDEMQVDEPEEPPTPSPPRRATRKSKSSELSELEPDGDDVPVEKTPRPARKRSKNAAPENMDPSPESVANAKARLIAPDDPASGAKIQPIKRPLPRTVAVPATPFMQNPGKSDVEGNARGSGPKPRPKGTSTKSKPSSKEKQPHNNPNIKREPISDTEIDNGGFGKTDDELAEAAAAKASPVKSGGRVTSAAMVKTEDVDLATPSKPKKPRVQGNSTTSKTLAEKKAKAAKTAKVAKAAKAGSAPRSTAGSSHDKAIELDDDDDDDTTSATASKPRATAKNADLPKGVHEHSRWKAKFIPTLFKAMGASEDPWNMSDRQFVKLLQLVWNAVYDYSEKLSMYLIEENDAVHGVATQRVYEWRSSFGSSAMRSYEAFFNSYAAEFSDAISRHEFCKNILRDGRLFYLEPESSDKEGLYRSPFVLAGMVGHIDAIQGAISVPGLFDTPEKEHPYAAIGLAAAGAYRVAALWYLKKLALDEKGSVFVVKTRNRVTGKMSTKESDFSHANFSNKTTQCMTSARKLQSRDIDEIVAAAYVMAQLPPPSAPTTTSAALTIDFDFDFGELTQD</sequence>
<feature type="region of interest" description="Disordered" evidence="1">
    <location>
        <begin position="76"/>
        <end position="441"/>
    </location>
</feature>
<feature type="compositionally biased region" description="Low complexity" evidence="1">
    <location>
        <begin position="92"/>
        <end position="106"/>
    </location>
</feature>
<dbReference type="Proteomes" id="UP000184267">
    <property type="component" value="Unassembled WGS sequence"/>
</dbReference>
<reference evidence="2 3" key="1">
    <citation type="submission" date="2016-10" db="EMBL/GenBank/DDBJ databases">
        <title>Genome sequence of the basidiomycete white-rot fungus Trametes pubescens.</title>
        <authorList>
            <person name="Makela M.R."/>
            <person name="Granchi Z."/>
            <person name="Peng M."/>
            <person name="De Vries R.P."/>
            <person name="Grigoriev I."/>
            <person name="Riley R."/>
            <person name="Hilden K."/>
        </authorList>
    </citation>
    <scope>NUCLEOTIDE SEQUENCE [LARGE SCALE GENOMIC DNA]</scope>
    <source>
        <strain evidence="2 3">FBCC735</strain>
    </source>
</reference>
<evidence type="ECO:0000256" key="1">
    <source>
        <dbReference type="SAM" id="MobiDB-lite"/>
    </source>
</evidence>
<organism evidence="2 3">
    <name type="scientific">Trametes pubescens</name>
    <name type="common">White-rot fungus</name>
    <dbReference type="NCBI Taxonomy" id="154538"/>
    <lineage>
        <taxon>Eukaryota</taxon>
        <taxon>Fungi</taxon>
        <taxon>Dikarya</taxon>
        <taxon>Basidiomycota</taxon>
        <taxon>Agaricomycotina</taxon>
        <taxon>Agaricomycetes</taxon>
        <taxon>Polyporales</taxon>
        <taxon>Polyporaceae</taxon>
        <taxon>Trametes</taxon>
    </lineage>
</organism>
<feature type="compositionally biased region" description="Basic and acidic residues" evidence="1">
    <location>
        <begin position="15"/>
        <end position="56"/>
    </location>
</feature>
<feature type="compositionally biased region" description="Basic and acidic residues" evidence="1">
    <location>
        <begin position="292"/>
        <end position="309"/>
    </location>
</feature>
<feature type="compositionally biased region" description="Acidic residues" evidence="1">
    <location>
        <begin position="125"/>
        <end position="148"/>
    </location>
</feature>
<dbReference type="EMBL" id="MNAD01001597">
    <property type="protein sequence ID" value="OJT03818.1"/>
    <property type="molecule type" value="Genomic_DNA"/>
</dbReference>
<feature type="region of interest" description="Disordered" evidence="1">
    <location>
        <begin position="1"/>
        <end position="61"/>
    </location>
</feature>
<gene>
    <name evidence="2" type="ORF">TRAPUB_5523</name>
</gene>